<dbReference type="Pfam" id="PF01784">
    <property type="entry name" value="DUF34_NIF3"/>
    <property type="match status" value="1"/>
</dbReference>
<dbReference type="GO" id="GO:0046872">
    <property type="term" value="F:metal ion binding"/>
    <property type="evidence" value="ECO:0007669"/>
    <property type="project" value="UniProtKB-KW"/>
</dbReference>
<evidence type="ECO:0000256" key="2">
    <source>
        <dbReference type="ARBA" id="ARBA00022723"/>
    </source>
</evidence>
<dbReference type="RefSeq" id="WP_054774149.1">
    <property type="nucleotide sequence ID" value="NZ_AP019782.1"/>
</dbReference>
<evidence type="ECO:0000256" key="1">
    <source>
        <dbReference type="ARBA" id="ARBA00006964"/>
    </source>
</evidence>
<feature type="binding site" evidence="3">
    <location>
        <position position="227"/>
    </location>
    <ligand>
        <name>a divalent metal cation</name>
        <dbReference type="ChEBI" id="CHEBI:60240"/>
        <label>1</label>
    </ligand>
</feature>
<dbReference type="Proteomes" id="UP000824988">
    <property type="component" value="Chromosome"/>
</dbReference>
<name>A0A8D4VNX9_9GAMM</name>
<gene>
    <name evidence="4" type="primary">ybgI</name>
    <name evidence="4" type="ORF">MoryE10_06150</name>
</gene>
<feature type="binding site" evidence="3">
    <location>
        <position position="65"/>
    </location>
    <ligand>
        <name>a divalent metal cation</name>
        <dbReference type="ChEBI" id="CHEBI:60240"/>
        <label>1</label>
    </ligand>
</feature>
<sequence length="255" mass="27522">MSLTRRQLQQFFSQLLQPESYADYGPNGLQVEGGKRIDRIAFAVSATADSVAQAVAGGAQALVVHHGLFWKFHGARPIVGPYAKRVAPLVKHDVNLFAYHLPLDGHPEVGNAAALGRLIGLEQQQPFGDYQGSPTGVKGVLAQPMAAALLRQRLRQVLEHEVLLASADPDALVGSLGIITGGANSEWRQAAREGLDAYLTGEMSEHDWHEAQEAGIHMYAGGHHATEQFGIQALMERVRSELGVECFYIGSDNPA</sequence>
<feature type="binding site" evidence="3">
    <location>
        <position position="66"/>
    </location>
    <ligand>
        <name>a divalent metal cation</name>
        <dbReference type="ChEBI" id="CHEBI:60240"/>
        <label>1</label>
    </ligand>
</feature>
<dbReference type="SUPFAM" id="SSF102705">
    <property type="entry name" value="NIF3 (NGG1p interacting factor 3)-like"/>
    <property type="match status" value="1"/>
</dbReference>
<accession>A0A8D4VNX9</accession>
<protein>
    <submittedName>
        <fullName evidence="4">GTP cyclohydrolase 1 type 2</fullName>
    </submittedName>
</protein>
<evidence type="ECO:0000313" key="5">
    <source>
        <dbReference type="Proteomes" id="UP000824988"/>
    </source>
</evidence>
<keyword evidence="5" id="KW-1185">Reference proteome</keyword>
<organism evidence="4 5">
    <name type="scientific">Methylogaea oryzae</name>
    <dbReference type="NCBI Taxonomy" id="1295382"/>
    <lineage>
        <taxon>Bacteria</taxon>
        <taxon>Pseudomonadati</taxon>
        <taxon>Pseudomonadota</taxon>
        <taxon>Gammaproteobacteria</taxon>
        <taxon>Methylococcales</taxon>
        <taxon>Methylococcaceae</taxon>
        <taxon>Methylogaea</taxon>
    </lineage>
</organism>
<dbReference type="NCBIfam" id="TIGR00486">
    <property type="entry name" value="YbgI_SA1388"/>
    <property type="match status" value="1"/>
</dbReference>
<dbReference type="InterPro" id="IPR036069">
    <property type="entry name" value="DUF34/NIF3_sf"/>
</dbReference>
<evidence type="ECO:0000256" key="3">
    <source>
        <dbReference type="PIRSR" id="PIRSR602678-1"/>
    </source>
</evidence>
<dbReference type="AlphaFoldDB" id="A0A8D4VNX9"/>
<feature type="binding site" evidence="3">
    <location>
        <position position="104"/>
    </location>
    <ligand>
        <name>a divalent metal cation</name>
        <dbReference type="ChEBI" id="CHEBI:60240"/>
        <label>1</label>
    </ligand>
</feature>
<dbReference type="InterPro" id="IPR002678">
    <property type="entry name" value="DUF34/NIF3"/>
</dbReference>
<dbReference type="Gene3D" id="3.40.1390.30">
    <property type="entry name" value="NIF3 (NGG1p interacting factor 3)-like"/>
    <property type="match status" value="2"/>
</dbReference>
<dbReference type="KEGG" id="moz:MoryE10_06150"/>
<dbReference type="EMBL" id="AP019782">
    <property type="protein sequence ID" value="BBL70009.1"/>
    <property type="molecule type" value="Genomic_DNA"/>
</dbReference>
<dbReference type="GO" id="GO:0005737">
    <property type="term" value="C:cytoplasm"/>
    <property type="evidence" value="ECO:0007669"/>
    <property type="project" value="TreeGrafter"/>
</dbReference>
<reference evidence="4" key="1">
    <citation type="submission" date="2019-06" db="EMBL/GenBank/DDBJ databases">
        <title>Complete genome sequence of Methylogaea oryzae strain JCM16910.</title>
        <authorList>
            <person name="Asakawa S."/>
        </authorList>
    </citation>
    <scope>NUCLEOTIDE SEQUENCE</scope>
    <source>
        <strain evidence="4">E10</strain>
    </source>
</reference>
<feature type="binding site" evidence="3">
    <location>
        <position position="223"/>
    </location>
    <ligand>
        <name>a divalent metal cation</name>
        <dbReference type="ChEBI" id="CHEBI:60240"/>
        <label>1</label>
    </ligand>
</feature>
<proteinExistence type="inferred from homology"/>
<evidence type="ECO:0000313" key="4">
    <source>
        <dbReference type="EMBL" id="BBL70009.1"/>
    </source>
</evidence>
<dbReference type="PANTHER" id="PTHR13799">
    <property type="entry name" value="NGG1 INTERACTING FACTOR 3"/>
    <property type="match status" value="1"/>
</dbReference>
<keyword evidence="2 3" id="KW-0479">Metal-binding</keyword>
<dbReference type="PANTHER" id="PTHR13799:SF14">
    <property type="entry name" value="GTP CYCLOHYDROLASE 1 TYPE 2 HOMOLOG"/>
    <property type="match status" value="1"/>
</dbReference>
<comment type="similarity">
    <text evidence="1">Belongs to the GTP cyclohydrolase I type 2/NIF3 family.</text>
</comment>